<keyword evidence="8 10" id="KW-0807">Transducer</keyword>
<dbReference type="GeneID" id="61766995"/>
<evidence type="ECO:0000256" key="10">
    <source>
        <dbReference type="PROSITE-ProRule" id="PRU00284"/>
    </source>
</evidence>
<keyword evidence="2" id="KW-1003">Cell membrane</keyword>
<dbReference type="Gene3D" id="1.10.287.950">
    <property type="entry name" value="Methyl-accepting chemotaxis protein"/>
    <property type="match status" value="1"/>
</dbReference>
<keyword evidence="6 12" id="KW-1133">Transmembrane helix</keyword>
<dbReference type="Gene3D" id="6.10.340.10">
    <property type="match status" value="1"/>
</dbReference>
<keyword evidence="11" id="KW-0175">Coiled coil</keyword>
<evidence type="ECO:0000259" key="13">
    <source>
        <dbReference type="PROSITE" id="PS50111"/>
    </source>
</evidence>
<evidence type="ECO:0000256" key="1">
    <source>
        <dbReference type="ARBA" id="ARBA00004651"/>
    </source>
</evidence>
<dbReference type="CDD" id="cd06225">
    <property type="entry name" value="HAMP"/>
    <property type="match status" value="1"/>
</dbReference>
<dbReference type="InterPro" id="IPR029151">
    <property type="entry name" value="Sensor-like_sf"/>
</dbReference>
<evidence type="ECO:0000256" key="7">
    <source>
        <dbReference type="ARBA" id="ARBA00023136"/>
    </source>
</evidence>
<dbReference type="SMART" id="SM00283">
    <property type="entry name" value="MA"/>
    <property type="match status" value="1"/>
</dbReference>
<evidence type="ECO:0000256" key="9">
    <source>
        <dbReference type="ARBA" id="ARBA00029447"/>
    </source>
</evidence>
<dbReference type="PROSITE" id="PS50111">
    <property type="entry name" value="CHEMOTAXIS_TRANSDUC_2"/>
    <property type="match status" value="1"/>
</dbReference>
<dbReference type="Pfam" id="PF00672">
    <property type="entry name" value="HAMP"/>
    <property type="match status" value="1"/>
</dbReference>
<keyword evidence="3" id="KW-0488">Methylation</keyword>
<dbReference type="RefSeq" id="WP_025092340.1">
    <property type="nucleotide sequence ID" value="NZ_CP043404.1"/>
</dbReference>
<dbReference type="Proteomes" id="UP000325032">
    <property type="component" value="Chromosome"/>
</dbReference>
<accession>A0A5C0WCW3</accession>
<dbReference type="PANTHER" id="PTHR32089:SF114">
    <property type="entry name" value="METHYL-ACCEPTING CHEMOTAXIS PROTEIN MCPB"/>
    <property type="match status" value="1"/>
</dbReference>
<evidence type="ECO:0000256" key="12">
    <source>
        <dbReference type="SAM" id="Phobius"/>
    </source>
</evidence>
<dbReference type="CDD" id="cd12913">
    <property type="entry name" value="PDC1_MCP_like"/>
    <property type="match status" value="1"/>
</dbReference>
<evidence type="ECO:0000256" key="2">
    <source>
        <dbReference type="ARBA" id="ARBA00022475"/>
    </source>
</evidence>
<organism evidence="15 16">
    <name type="scientific">Bacillus safensis</name>
    <dbReference type="NCBI Taxonomy" id="561879"/>
    <lineage>
        <taxon>Bacteria</taxon>
        <taxon>Bacillati</taxon>
        <taxon>Bacillota</taxon>
        <taxon>Bacilli</taxon>
        <taxon>Bacillales</taxon>
        <taxon>Bacillaceae</taxon>
        <taxon>Bacillus</taxon>
    </lineage>
</organism>
<dbReference type="CDD" id="cd12912">
    <property type="entry name" value="PDC2_MCP_like"/>
    <property type="match status" value="1"/>
</dbReference>
<evidence type="ECO:0000256" key="3">
    <source>
        <dbReference type="ARBA" id="ARBA00022481"/>
    </source>
</evidence>
<dbReference type="SUPFAM" id="SSF103190">
    <property type="entry name" value="Sensory domain-like"/>
    <property type="match status" value="1"/>
</dbReference>
<evidence type="ECO:0000256" key="5">
    <source>
        <dbReference type="ARBA" id="ARBA00022692"/>
    </source>
</evidence>
<feature type="transmembrane region" description="Helical" evidence="12">
    <location>
        <begin position="277"/>
        <end position="295"/>
    </location>
</feature>
<evidence type="ECO:0000256" key="6">
    <source>
        <dbReference type="ARBA" id="ARBA00022989"/>
    </source>
</evidence>
<dbReference type="CDD" id="cd11386">
    <property type="entry name" value="MCP_signal"/>
    <property type="match status" value="1"/>
</dbReference>
<keyword evidence="5 12" id="KW-0812">Transmembrane</keyword>
<proteinExistence type="inferred from homology"/>
<dbReference type="InterPro" id="IPR004089">
    <property type="entry name" value="MCPsignal_dom"/>
</dbReference>
<evidence type="ECO:0000259" key="14">
    <source>
        <dbReference type="PROSITE" id="PS50885"/>
    </source>
</evidence>
<comment type="similarity">
    <text evidence="9">Belongs to the methyl-accepting chemotaxis (MCP) protein family.</text>
</comment>
<gene>
    <name evidence="15" type="primary">mcpC</name>
    <name evidence="15" type="ORF">FX981_00190</name>
</gene>
<dbReference type="Pfam" id="PF02743">
    <property type="entry name" value="dCache_1"/>
    <property type="match status" value="1"/>
</dbReference>
<dbReference type="GO" id="GO:0007165">
    <property type="term" value="P:signal transduction"/>
    <property type="evidence" value="ECO:0007669"/>
    <property type="project" value="UniProtKB-KW"/>
</dbReference>
<feature type="domain" description="HAMP" evidence="14">
    <location>
        <begin position="296"/>
        <end position="348"/>
    </location>
</feature>
<dbReference type="SUPFAM" id="SSF58104">
    <property type="entry name" value="Methyl-accepting chemotaxis protein (MCP) signaling domain"/>
    <property type="match status" value="1"/>
</dbReference>
<dbReference type="InterPro" id="IPR033479">
    <property type="entry name" value="dCache_1"/>
</dbReference>
<evidence type="ECO:0000256" key="4">
    <source>
        <dbReference type="ARBA" id="ARBA00022500"/>
    </source>
</evidence>
<evidence type="ECO:0000313" key="16">
    <source>
        <dbReference type="Proteomes" id="UP000325032"/>
    </source>
</evidence>
<protein>
    <submittedName>
        <fullName evidence="15">Methyl-accepting chemotaxis protein McpC</fullName>
    </submittedName>
</protein>
<dbReference type="Gene3D" id="3.30.450.20">
    <property type="entry name" value="PAS domain"/>
    <property type="match status" value="2"/>
</dbReference>
<dbReference type="EMBL" id="CP043404">
    <property type="protein sequence ID" value="QEK62026.1"/>
    <property type="molecule type" value="Genomic_DNA"/>
</dbReference>
<feature type="domain" description="Methyl-accepting transducer" evidence="13">
    <location>
        <begin position="367"/>
        <end position="617"/>
    </location>
</feature>
<keyword evidence="7 12" id="KW-0472">Membrane</keyword>
<comment type="subcellular location">
    <subcellularLocation>
        <location evidence="1">Cell membrane</location>
        <topology evidence="1">Multi-pass membrane protein</topology>
    </subcellularLocation>
</comment>
<evidence type="ECO:0000256" key="11">
    <source>
        <dbReference type="SAM" id="Coils"/>
    </source>
</evidence>
<evidence type="ECO:0000313" key="15">
    <source>
        <dbReference type="EMBL" id="QEK62026.1"/>
    </source>
</evidence>
<dbReference type="AlphaFoldDB" id="A0A5C0WCW3"/>
<evidence type="ECO:0000256" key="8">
    <source>
        <dbReference type="ARBA" id="ARBA00023224"/>
    </source>
</evidence>
<dbReference type="InterPro" id="IPR003660">
    <property type="entry name" value="HAMP_dom"/>
</dbReference>
<keyword evidence="4" id="KW-0145">Chemotaxis</keyword>
<dbReference type="PANTHER" id="PTHR32089">
    <property type="entry name" value="METHYL-ACCEPTING CHEMOTAXIS PROTEIN MCPB"/>
    <property type="match status" value="1"/>
</dbReference>
<keyword evidence="16" id="KW-1185">Reference proteome</keyword>
<dbReference type="SMART" id="SM00304">
    <property type="entry name" value="HAMP"/>
    <property type="match status" value="1"/>
</dbReference>
<dbReference type="PROSITE" id="PS50885">
    <property type="entry name" value="HAMP"/>
    <property type="match status" value="1"/>
</dbReference>
<dbReference type="GO" id="GO:0006935">
    <property type="term" value="P:chemotaxis"/>
    <property type="evidence" value="ECO:0007669"/>
    <property type="project" value="UniProtKB-KW"/>
</dbReference>
<dbReference type="Pfam" id="PF00015">
    <property type="entry name" value="MCPsignal"/>
    <property type="match status" value="1"/>
</dbReference>
<feature type="coiled-coil region" evidence="11">
    <location>
        <begin position="329"/>
        <end position="356"/>
    </location>
</feature>
<dbReference type="GO" id="GO:0005886">
    <property type="term" value="C:plasma membrane"/>
    <property type="evidence" value="ECO:0007669"/>
    <property type="project" value="UniProtKB-SubCell"/>
</dbReference>
<sequence>MFKKLQVRIAVFISVILILTVVAVQVGSNLVLRPLIERDAKTTAAATAESMRDIITEKLDNYGNTINKLATSTMTEEFARKQTKQTLAFENDELKNMQEQDKLISFAYIGTSDGKMFGFPEFDLGEGYDPSKQGWFKQAAEKPDQVVWTDPYVDEATKKVIVSATKAIVKNGKVIGVAGLDLKLSSIQTYINEQEIPYKGTAFLVDGTGTLLAHPTEQGKNISKVPSVKKALDNSGVDDSKELTVLSKIKEADWTVGVSFEKSKLLWITEQMNQTSIIISVIAIILAIILSFLLARSITTPIKRLIEHVRKVSEGDLTSTLAVKSQDEIGSLTKSINQMTEDVRELIEKVKGASDQVVKSADEVTHISNETLLSSEQIATAIQEVATGATKQASDAETINEKSEYLYEKVRHMGELASQMQTNSKSSEDASYKGLDALGLLVQKSTQASEESKKVEQMLLDLEHKTKNIENVVTAISEISDQTNLLALNASIEAARAGESGRGFAVVAEEVRKLAEQSAQSTKHISETVKLIQDESKKAAEAMTTASKMNEEQGAAINATGEALSSITMEMQALVGSIDSIHTQINEMTEEQQKMSDSIQSIAAISEESAASAEEVHASTDEQVQVLERTKTSTEMLNESSQALRQAVDRFKV</sequence>
<reference evidence="15 16" key="1">
    <citation type="journal article" date="2018" name="Plant Biotechnol. Rep.">
        <title>Diversity and antifungal activity of endophytic bacteria associated with Panax ginseng seedlings.</title>
        <authorList>
            <person name="Park J.M."/>
            <person name="Hong C.E."/>
            <person name="Jo S.H."/>
        </authorList>
    </citation>
    <scope>NUCLEOTIDE SEQUENCE [LARGE SCALE GENOMIC DNA]</scope>
    <source>
        <strain evidence="15 16">PgKB20</strain>
    </source>
</reference>
<name>A0A5C0WCW3_BACIA</name>